<name>A0ABN7T912_OIKDI</name>
<accession>A0ABN7T912</accession>
<dbReference type="InterPro" id="IPR013083">
    <property type="entry name" value="Znf_RING/FYVE/PHD"/>
</dbReference>
<evidence type="ECO:0000313" key="8">
    <source>
        <dbReference type="Proteomes" id="UP001158576"/>
    </source>
</evidence>
<protein>
    <submittedName>
        <fullName evidence="7">Oidioi.mRNA.OKI2018_I69.chr2.g7230.t1.cds</fullName>
    </submittedName>
</protein>
<dbReference type="PROSITE" id="PS50089">
    <property type="entry name" value="ZF_RING_2"/>
    <property type="match status" value="1"/>
</dbReference>
<evidence type="ECO:0000259" key="6">
    <source>
        <dbReference type="PROSITE" id="PS50089"/>
    </source>
</evidence>
<feature type="coiled-coil region" evidence="5">
    <location>
        <begin position="165"/>
        <end position="199"/>
    </location>
</feature>
<proteinExistence type="predicted"/>
<keyword evidence="3" id="KW-0862">Zinc</keyword>
<feature type="domain" description="RING-type" evidence="6">
    <location>
        <begin position="260"/>
        <end position="303"/>
    </location>
</feature>
<evidence type="ECO:0000256" key="1">
    <source>
        <dbReference type="ARBA" id="ARBA00022723"/>
    </source>
</evidence>
<keyword evidence="2 4" id="KW-0863">Zinc-finger</keyword>
<sequence>MKLRSRNIDAHEAAISTVKMAKIEAFESIFPGMLVSCGEFGICVGSECDGVPLETWRVQGRILCEVCATKEYGSKFYEENDVVDPGSSDAKFKCPAYDKEGSCKSKEVSIENFFMGNCCEQASKVFVENKKAQEKQLKVVHQYYKWDSEDLQDNKNYIKNTPIRIKKTEDRIKQEEEALNQLMKKVENAKKSLEEKRCYVRCNKNALQESKKRTIEKENVKNESLKRFKQLSYEYHPVASKLSLDDDVEARENRKDYQYCKACDEFYNDTDRRKSFLSSCGHVACLKCFTRRFNDDVEYTYCPFNLGKDCQKRYYRFEVRSLYE</sequence>
<keyword evidence="8" id="KW-1185">Reference proteome</keyword>
<dbReference type="Proteomes" id="UP001158576">
    <property type="component" value="Chromosome 2"/>
</dbReference>
<dbReference type="InterPro" id="IPR001841">
    <property type="entry name" value="Znf_RING"/>
</dbReference>
<evidence type="ECO:0000256" key="5">
    <source>
        <dbReference type="SAM" id="Coils"/>
    </source>
</evidence>
<dbReference type="Gene3D" id="3.30.40.10">
    <property type="entry name" value="Zinc/RING finger domain, C3HC4 (zinc finger)"/>
    <property type="match status" value="1"/>
</dbReference>
<reference evidence="7 8" key="1">
    <citation type="submission" date="2021-04" db="EMBL/GenBank/DDBJ databases">
        <authorList>
            <person name="Bliznina A."/>
        </authorList>
    </citation>
    <scope>NUCLEOTIDE SEQUENCE [LARGE SCALE GENOMIC DNA]</scope>
</reference>
<keyword evidence="5" id="KW-0175">Coiled coil</keyword>
<evidence type="ECO:0000256" key="2">
    <source>
        <dbReference type="ARBA" id="ARBA00022771"/>
    </source>
</evidence>
<keyword evidence="1" id="KW-0479">Metal-binding</keyword>
<evidence type="ECO:0000313" key="7">
    <source>
        <dbReference type="EMBL" id="CAG5113087.1"/>
    </source>
</evidence>
<evidence type="ECO:0000256" key="3">
    <source>
        <dbReference type="ARBA" id="ARBA00022833"/>
    </source>
</evidence>
<evidence type="ECO:0000256" key="4">
    <source>
        <dbReference type="PROSITE-ProRule" id="PRU00175"/>
    </source>
</evidence>
<dbReference type="SUPFAM" id="SSF57850">
    <property type="entry name" value="RING/U-box"/>
    <property type="match status" value="1"/>
</dbReference>
<dbReference type="EMBL" id="OU015567">
    <property type="protein sequence ID" value="CAG5113087.1"/>
    <property type="molecule type" value="Genomic_DNA"/>
</dbReference>
<gene>
    <name evidence="7" type="ORF">OKIOD_LOCUS15995</name>
</gene>
<organism evidence="7 8">
    <name type="scientific">Oikopleura dioica</name>
    <name type="common">Tunicate</name>
    <dbReference type="NCBI Taxonomy" id="34765"/>
    <lineage>
        <taxon>Eukaryota</taxon>
        <taxon>Metazoa</taxon>
        <taxon>Chordata</taxon>
        <taxon>Tunicata</taxon>
        <taxon>Appendicularia</taxon>
        <taxon>Copelata</taxon>
        <taxon>Oikopleuridae</taxon>
        <taxon>Oikopleura</taxon>
    </lineage>
</organism>